<evidence type="ECO:0000313" key="2">
    <source>
        <dbReference type="Proteomes" id="UP000255326"/>
    </source>
</evidence>
<organism evidence="1 2">
    <name type="scientific">Falsibacillus pallidus</name>
    <dbReference type="NCBI Taxonomy" id="493781"/>
    <lineage>
        <taxon>Bacteria</taxon>
        <taxon>Bacillati</taxon>
        <taxon>Bacillota</taxon>
        <taxon>Bacilli</taxon>
        <taxon>Bacillales</taxon>
        <taxon>Bacillaceae</taxon>
        <taxon>Falsibacillus</taxon>
    </lineage>
</organism>
<dbReference type="AlphaFoldDB" id="A0A370GKZ8"/>
<name>A0A370GKZ8_9BACI</name>
<dbReference type="EMBL" id="QQAY01000004">
    <property type="protein sequence ID" value="RDI43044.1"/>
    <property type="molecule type" value="Genomic_DNA"/>
</dbReference>
<comment type="caution">
    <text evidence="1">The sequence shown here is derived from an EMBL/GenBank/DDBJ whole genome shotgun (WGS) entry which is preliminary data.</text>
</comment>
<reference evidence="1 2" key="1">
    <citation type="submission" date="2018-07" db="EMBL/GenBank/DDBJ databases">
        <title>Genomic Encyclopedia of Type Strains, Phase IV (KMG-IV): sequencing the most valuable type-strain genomes for metagenomic binning, comparative biology and taxonomic classification.</title>
        <authorList>
            <person name="Goeker M."/>
        </authorList>
    </citation>
    <scope>NUCLEOTIDE SEQUENCE [LARGE SCALE GENOMIC DNA]</scope>
    <source>
        <strain evidence="1 2">DSM 25281</strain>
    </source>
</reference>
<keyword evidence="2" id="KW-1185">Reference proteome</keyword>
<evidence type="ECO:0000313" key="1">
    <source>
        <dbReference type="EMBL" id="RDI43044.1"/>
    </source>
</evidence>
<proteinExistence type="predicted"/>
<dbReference type="Proteomes" id="UP000255326">
    <property type="component" value="Unassembled WGS sequence"/>
</dbReference>
<sequence>MEKYYCDRCRTLSETEGICKNCGSYGQKKIFIEVQDGKKRTTEADS</sequence>
<accession>A0A370GKZ8</accession>
<gene>
    <name evidence="1" type="ORF">DFR59_10495</name>
</gene>
<protein>
    <submittedName>
        <fullName evidence="1">Uncharacterized protein</fullName>
    </submittedName>
</protein>